<accession>A0A645ICP0</accession>
<gene>
    <name evidence="1" type="ORF">SDC9_196202</name>
</gene>
<name>A0A645ICP0_9ZZZZ</name>
<evidence type="ECO:0000313" key="1">
    <source>
        <dbReference type="EMBL" id="MPN48592.1"/>
    </source>
</evidence>
<sequence>MNFFVPIKKVTTLAGLISGLDNTSLRPASYKVILSKNLLSLEEQKELLQLSKDVIRRLKDEHIFRVDD</sequence>
<dbReference type="AlphaFoldDB" id="A0A645ICP0"/>
<comment type="caution">
    <text evidence="1">The sequence shown here is derived from an EMBL/GenBank/DDBJ whole genome shotgun (WGS) entry which is preliminary data.</text>
</comment>
<reference evidence="1" key="1">
    <citation type="submission" date="2019-08" db="EMBL/GenBank/DDBJ databases">
        <authorList>
            <person name="Kucharzyk K."/>
            <person name="Murdoch R.W."/>
            <person name="Higgins S."/>
            <person name="Loffler F."/>
        </authorList>
    </citation>
    <scope>NUCLEOTIDE SEQUENCE</scope>
</reference>
<proteinExistence type="predicted"/>
<protein>
    <submittedName>
        <fullName evidence="1">Uncharacterized protein</fullName>
    </submittedName>
</protein>
<dbReference type="EMBL" id="VSSQ01111066">
    <property type="protein sequence ID" value="MPN48592.1"/>
    <property type="molecule type" value="Genomic_DNA"/>
</dbReference>
<organism evidence="1">
    <name type="scientific">bioreactor metagenome</name>
    <dbReference type="NCBI Taxonomy" id="1076179"/>
    <lineage>
        <taxon>unclassified sequences</taxon>
        <taxon>metagenomes</taxon>
        <taxon>ecological metagenomes</taxon>
    </lineage>
</organism>